<dbReference type="AlphaFoldDB" id="A0A1Y2H7P1"/>
<evidence type="ECO:0000313" key="3">
    <source>
        <dbReference type="Proteomes" id="UP000193411"/>
    </source>
</evidence>
<comment type="caution">
    <text evidence="2">The sequence shown here is derived from an EMBL/GenBank/DDBJ whole genome shotgun (WGS) entry which is preliminary data.</text>
</comment>
<keyword evidence="3" id="KW-1185">Reference proteome</keyword>
<feature type="region of interest" description="Disordered" evidence="1">
    <location>
        <begin position="1"/>
        <end position="39"/>
    </location>
</feature>
<evidence type="ECO:0000256" key="1">
    <source>
        <dbReference type="SAM" id="MobiDB-lite"/>
    </source>
</evidence>
<gene>
    <name evidence="2" type="ORF">BCR44DRAFT_65390</name>
</gene>
<feature type="region of interest" description="Disordered" evidence="1">
    <location>
        <begin position="819"/>
        <end position="841"/>
    </location>
</feature>
<feature type="region of interest" description="Disordered" evidence="1">
    <location>
        <begin position="121"/>
        <end position="151"/>
    </location>
</feature>
<reference evidence="2 3" key="1">
    <citation type="submission" date="2016-07" db="EMBL/GenBank/DDBJ databases">
        <title>Pervasive Adenine N6-methylation of Active Genes in Fungi.</title>
        <authorList>
            <consortium name="DOE Joint Genome Institute"/>
            <person name="Mondo S.J."/>
            <person name="Dannebaum R.O."/>
            <person name="Kuo R.C."/>
            <person name="Labutti K."/>
            <person name="Haridas S."/>
            <person name="Kuo A."/>
            <person name="Salamov A."/>
            <person name="Ahrendt S.R."/>
            <person name="Lipzen A."/>
            <person name="Sullivan W."/>
            <person name="Andreopoulos W.B."/>
            <person name="Clum A."/>
            <person name="Lindquist E."/>
            <person name="Daum C."/>
            <person name="Ramamoorthy G.K."/>
            <person name="Gryganskyi A."/>
            <person name="Culley D."/>
            <person name="Magnuson J.K."/>
            <person name="James T.Y."/>
            <person name="O'Malley M.A."/>
            <person name="Stajich J.E."/>
            <person name="Spatafora J.W."/>
            <person name="Visel A."/>
            <person name="Grigoriev I.V."/>
        </authorList>
    </citation>
    <scope>NUCLEOTIDE SEQUENCE [LARGE SCALE GENOMIC DNA]</scope>
    <source>
        <strain evidence="2 3">PL171</strain>
    </source>
</reference>
<protein>
    <submittedName>
        <fullName evidence="2">Uncharacterized protein</fullName>
    </submittedName>
</protein>
<accession>A0A1Y2H7P1</accession>
<evidence type="ECO:0000313" key="2">
    <source>
        <dbReference type="EMBL" id="ORZ30535.1"/>
    </source>
</evidence>
<organism evidence="2 3">
    <name type="scientific">Catenaria anguillulae PL171</name>
    <dbReference type="NCBI Taxonomy" id="765915"/>
    <lineage>
        <taxon>Eukaryota</taxon>
        <taxon>Fungi</taxon>
        <taxon>Fungi incertae sedis</taxon>
        <taxon>Blastocladiomycota</taxon>
        <taxon>Blastocladiomycetes</taxon>
        <taxon>Blastocladiales</taxon>
        <taxon>Catenariaceae</taxon>
        <taxon>Catenaria</taxon>
    </lineage>
</organism>
<proteinExistence type="predicted"/>
<dbReference type="Proteomes" id="UP000193411">
    <property type="component" value="Unassembled WGS sequence"/>
</dbReference>
<feature type="compositionally biased region" description="Acidic residues" evidence="1">
    <location>
        <begin position="133"/>
        <end position="144"/>
    </location>
</feature>
<name>A0A1Y2H7P1_9FUNG</name>
<sequence>MIKANPTFAPAPAPAQAQTHTDVLRPDTPPVNIQSHDDAAPAEDLLPTEILITLLSLTRPSPSLAAACQTTAMIARSHHQRLSWTQFTIFHAPLPDHRPQVGTRAGPRQCNSRLAKFLLSRLPEEPRQMPPVDVEEEDDEDDEVSGERPMVPDEQLIPDSIEQPRIAMVAPLEPVPDPLVTMPFLAWLFSPKGPLHMTKTLSSAEFSSTLRSFFDSKHVAESKSSAFPLWSPLRDALQLLDFSMRTGNLGAASLILSQLSRVIPGDCLVPAKHWTYLLLENRPRVLRSIMHLGNESVTFPTFCYWLAALEWSLPLLKLVHAHFDDVSGLRVIMTNVDVHDPDAYPLYNSIHSSFINLDDPDRFIPVLTYLRDQAGVDFSMHCMLFLEHKKQYYSSLKALIEFFGLELLNSFDMYEMYGNGKRMSWIGASMMTWEAEKGTTDHLEQIMNLGLYTESAASHALQLAFLRGHDNVVDVLVANLGDDVLGDILVQLLFEDQKFKHPPSARYFTELLSHYGRMMEYGAVRRTPTQELIRAFQKQPFQLWSYMFRLLFEATAPPNAPWDLVKILLTFLKPFVNTKPFNAASLDGNPSDTDYFAFFGQAVLLVQTPFIARLLMALQETGQLFSTLAKMDAASRYACTMIFLSGVGVACSTETPETYMLNVRSPLLEATMTTLLTHHPTSKHPTIASMGVRTLASKPKQCPHDEYQLLRCARPSVVCQRWLFPLLFLLDSDLAVSCLEWNKYTPTWVWKAVAHLLPQEDGESSLHFQVYSAAIKGLYRVRWVLVSDEDHKVMVQFVPGWIQRYCEWQRVLDGTWVDSEEEDVDENDEDSNADEDDNSDE</sequence>
<dbReference type="EMBL" id="MCFL01000082">
    <property type="protein sequence ID" value="ORZ30535.1"/>
    <property type="molecule type" value="Genomic_DNA"/>
</dbReference>